<dbReference type="GeneID" id="17086778"/>
<dbReference type="OrthoDB" id="7237699at2759"/>
<protein>
    <recommendedName>
        <fullName evidence="5">RING-type domain-containing protein</fullName>
    </recommendedName>
</protein>
<dbReference type="GO" id="GO:0008270">
    <property type="term" value="F:zinc ion binding"/>
    <property type="evidence" value="ECO:0007669"/>
    <property type="project" value="UniProtKB-KW"/>
</dbReference>
<dbReference type="RefSeq" id="XP_005704417.1">
    <property type="nucleotide sequence ID" value="XM_005704360.1"/>
</dbReference>
<keyword evidence="2 4" id="KW-0863">Zinc-finger</keyword>
<evidence type="ECO:0000313" key="7">
    <source>
        <dbReference type="Proteomes" id="UP000030680"/>
    </source>
</evidence>
<sequence length="302" mass="34339">MFCGVSLSTTDSLVEIIKQLNQEFLCNSCGFELCDPVRLQSCGHVICSSCAKQGCTNNFENCPSCHSPVLNIIKDGFTADLLQSWKEFRKKTFLLSEYQREDLDFTSEEASSSQSSVPCKRSRQRRYASPPKTRSKEEVFFVDVQEEESKTPNGPKKLAFSVASLSEGNPGYCPSNFMYESDEDNKLKGTDSATLSYPTRYSSTENKESVKSILETPFECMKDCDDNTRTIDYDSLAYESPKERVWPRKSLSFDDIVPSCSNAMDDYFPSVHRDISLEELQSLVYELNDILFRISRIKLFSM</sequence>
<dbReference type="InterPro" id="IPR013083">
    <property type="entry name" value="Znf_RING/FYVE/PHD"/>
</dbReference>
<evidence type="ECO:0000256" key="1">
    <source>
        <dbReference type="ARBA" id="ARBA00022723"/>
    </source>
</evidence>
<dbReference type="PROSITE" id="PS00518">
    <property type="entry name" value="ZF_RING_1"/>
    <property type="match status" value="1"/>
</dbReference>
<dbReference type="PROSITE" id="PS50089">
    <property type="entry name" value="ZF_RING_2"/>
    <property type="match status" value="1"/>
</dbReference>
<dbReference type="InterPro" id="IPR001841">
    <property type="entry name" value="Znf_RING"/>
</dbReference>
<gene>
    <name evidence="6" type="ORF">Gasu_45610</name>
</gene>
<reference evidence="7" key="1">
    <citation type="journal article" date="2013" name="Science">
        <title>Gene transfer from bacteria and archaea facilitated evolution of an extremophilic eukaryote.</title>
        <authorList>
            <person name="Schonknecht G."/>
            <person name="Chen W.H."/>
            <person name="Ternes C.M."/>
            <person name="Barbier G.G."/>
            <person name="Shrestha R.P."/>
            <person name="Stanke M."/>
            <person name="Brautigam A."/>
            <person name="Baker B.J."/>
            <person name="Banfield J.F."/>
            <person name="Garavito R.M."/>
            <person name="Carr K."/>
            <person name="Wilkerson C."/>
            <person name="Rensing S.A."/>
            <person name="Gagneul D."/>
            <person name="Dickenson N.E."/>
            <person name="Oesterhelt C."/>
            <person name="Lercher M.J."/>
            <person name="Weber A.P."/>
        </authorList>
    </citation>
    <scope>NUCLEOTIDE SEQUENCE [LARGE SCALE GENOMIC DNA]</scope>
    <source>
        <strain evidence="7">074W</strain>
    </source>
</reference>
<feature type="domain" description="RING-type" evidence="5">
    <location>
        <begin position="26"/>
        <end position="66"/>
    </location>
</feature>
<accession>M2XD81</accession>
<proteinExistence type="predicted"/>
<name>M2XD81_GALSU</name>
<dbReference type="Gene3D" id="3.30.40.10">
    <property type="entry name" value="Zinc/RING finger domain, C3HC4 (zinc finger)"/>
    <property type="match status" value="1"/>
</dbReference>
<evidence type="ECO:0000256" key="4">
    <source>
        <dbReference type="PROSITE-ProRule" id="PRU00175"/>
    </source>
</evidence>
<dbReference type="Gramene" id="EME27897">
    <property type="protein sequence ID" value="EME27897"/>
    <property type="gene ID" value="Gasu_45610"/>
</dbReference>
<evidence type="ECO:0000313" key="6">
    <source>
        <dbReference type="EMBL" id="EME27897.1"/>
    </source>
</evidence>
<evidence type="ECO:0000259" key="5">
    <source>
        <dbReference type="PROSITE" id="PS50089"/>
    </source>
</evidence>
<keyword evidence="7" id="KW-1185">Reference proteome</keyword>
<keyword evidence="1" id="KW-0479">Metal-binding</keyword>
<dbReference type="KEGG" id="gsl:Gasu_45610"/>
<dbReference type="InterPro" id="IPR017907">
    <property type="entry name" value="Znf_RING_CS"/>
</dbReference>
<dbReference type="AlphaFoldDB" id="M2XD81"/>
<dbReference type="EMBL" id="KB454526">
    <property type="protein sequence ID" value="EME27897.1"/>
    <property type="molecule type" value="Genomic_DNA"/>
</dbReference>
<evidence type="ECO:0000256" key="3">
    <source>
        <dbReference type="ARBA" id="ARBA00022833"/>
    </source>
</evidence>
<evidence type="ECO:0000256" key="2">
    <source>
        <dbReference type="ARBA" id="ARBA00022771"/>
    </source>
</evidence>
<keyword evidence="3" id="KW-0862">Zinc</keyword>
<dbReference type="Proteomes" id="UP000030680">
    <property type="component" value="Unassembled WGS sequence"/>
</dbReference>
<dbReference type="SUPFAM" id="SSF57850">
    <property type="entry name" value="RING/U-box"/>
    <property type="match status" value="1"/>
</dbReference>
<organism evidence="6 7">
    <name type="scientific">Galdieria sulphuraria</name>
    <name type="common">Red alga</name>
    <dbReference type="NCBI Taxonomy" id="130081"/>
    <lineage>
        <taxon>Eukaryota</taxon>
        <taxon>Rhodophyta</taxon>
        <taxon>Bangiophyceae</taxon>
        <taxon>Galdieriales</taxon>
        <taxon>Galdieriaceae</taxon>
        <taxon>Galdieria</taxon>
    </lineage>
</organism>